<dbReference type="EMBL" id="CP001102">
    <property type="protein sequence ID" value="ACE06627.1"/>
    <property type="molecule type" value="Genomic_DNA"/>
</dbReference>
<dbReference type="KEGG" id="aas:Aasi_1317"/>
<dbReference type="STRING" id="452471.Aasi_1317"/>
<feature type="repeat" description="ANK" evidence="3">
    <location>
        <begin position="444"/>
        <end position="476"/>
    </location>
</feature>
<sequence>MDLLIARGADIHAKDNNGLNALYKAHKNQHEEVVGLLKSKTIYPLHEAIINWDQEEIERLLALGADINFIDSDSNSALHIAIEQANILLGKQLSAIGISLTNTNAKDIGTNSLVYKSIQSLQKPYNQVIKLLIEKGASIESLKGCSSAKGLFKYMNPLCLAIKYGNIEIAKELLTRGAKINLVNSKCQLPLHAAAKSGDLQIFNLLIAYGADKNALDYNGNTLLHTVAKGGSLKLILRLLDEGFKVDVCSKKKITPLELAAKKGNLEVFILLQERQITNDRGIFNTSSLSRRPLLNFAAEGGNVELVKLLLHQGASIRERDDSGETPFHLAAREGHLEVIKLLLQKEQQETNPLTSDQGLLPFMGDYTLPLFTPLFTGGNGLPPFLDNYVSLSLMNDRGLPLSLKNRLGEVPLHIAVRKGYVEIVRLLLEYGVDVNTKSSISQRSKSPLYIAAGKGHVEIVKLLLKHGANINDMNQVPLYAAAKKGHTELVRLLLEHGADVNGMYHPLNEDDPPLYIAVEKGHIEVVKLLELLRKR</sequence>
<dbReference type="PROSITE" id="PS50297">
    <property type="entry name" value="ANK_REP_REGION"/>
    <property type="match status" value="8"/>
</dbReference>
<dbReference type="Gene3D" id="1.25.40.20">
    <property type="entry name" value="Ankyrin repeat-containing domain"/>
    <property type="match status" value="4"/>
</dbReference>
<dbReference type="AlphaFoldDB" id="B3ETS5"/>
<feature type="repeat" description="ANK" evidence="3">
    <location>
        <begin position="153"/>
        <end position="185"/>
    </location>
</feature>
<keyword evidence="2 3" id="KW-0040">ANK repeat</keyword>
<dbReference type="PANTHER" id="PTHR24126">
    <property type="entry name" value="ANKYRIN REPEAT, PH AND SEC7 DOMAIN CONTAINING PROTEIN SECG-RELATED"/>
    <property type="match status" value="1"/>
</dbReference>
<keyword evidence="5" id="KW-1185">Reference proteome</keyword>
<feature type="repeat" description="ANK" evidence="3">
    <location>
        <begin position="290"/>
        <end position="322"/>
    </location>
</feature>
<evidence type="ECO:0000256" key="1">
    <source>
        <dbReference type="ARBA" id="ARBA00022737"/>
    </source>
</evidence>
<dbReference type="OrthoDB" id="2575953at2"/>
<dbReference type="InterPro" id="IPR036770">
    <property type="entry name" value="Ankyrin_rpt-contain_sf"/>
</dbReference>
<dbReference type="eggNOG" id="COG0666">
    <property type="taxonomic scope" value="Bacteria"/>
</dbReference>
<evidence type="ECO:0000313" key="4">
    <source>
        <dbReference type="EMBL" id="ACE06627.1"/>
    </source>
</evidence>
<evidence type="ECO:0000313" key="5">
    <source>
        <dbReference type="Proteomes" id="UP000001227"/>
    </source>
</evidence>
<feature type="repeat" description="ANK" evidence="3">
    <location>
        <begin position="474"/>
        <end position="506"/>
    </location>
</feature>
<organism evidence="4 5">
    <name type="scientific">Amoebophilus asiaticus (strain 5a2)</name>
    <dbReference type="NCBI Taxonomy" id="452471"/>
    <lineage>
        <taxon>Bacteria</taxon>
        <taxon>Pseudomonadati</taxon>
        <taxon>Bacteroidota</taxon>
        <taxon>Cytophagia</taxon>
        <taxon>Cytophagales</taxon>
        <taxon>Amoebophilaceae</taxon>
        <taxon>Candidatus Amoebophilus</taxon>
    </lineage>
</organism>
<reference evidence="4 5" key="1">
    <citation type="journal article" date="2010" name="J. Bacteriol.">
        <title>The genome of the amoeba symbiont 'Candidatus Amoebophilus asiaticus' reveals common mechanisms for host cell interaction among amoeba-associated bacteria.</title>
        <authorList>
            <person name="Schmitz-Esser S."/>
            <person name="Tischler P."/>
            <person name="Arnold R."/>
            <person name="Montanaro J."/>
            <person name="Wagner M."/>
            <person name="Rattei T."/>
            <person name="Horn M."/>
        </authorList>
    </citation>
    <scope>NUCLEOTIDE SEQUENCE [LARGE SCALE GENOMIC DNA]</scope>
    <source>
        <strain evidence="4 5">5a2</strain>
    </source>
</reference>
<protein>
    <submittedName>
        <fullName evidence="4">Uncharacterized protein</fullName>
    </submittedName>
</protein>
<accession>B3ETS5</accession>
<dbReference type="Pfam" id="PF12796">
    <property type="entry name" value="Ank_2"/>
    <property type="match status" value="2"/>
</dbReference>
<dbReference type="PROSITE" id="PS50088">
    <property type="entry name" value="ANK_REPEAT"/>
    <property type="match status" value="9"/>
</dbReference>
<dbReference type="PRINTS" id="PR01415">
    <property type="entry name" value="ANKYRIN"/>
</dbReference>
<keyword evidence="1" id="KW-0677">Repeat</keyword>
<evidence type="ECO:0000256" key="3">
    <source>
        <dbReference type="PROSITE-ProRule" id="PRU00023"/>
    </source>
</evidence>
<dbReference type="SMART" id="SM00248">
    <property type="entry name" value="ANK"/>
    <property type="match status" value="13"/>
</dbReference>
<feature type="repeat" description="ANK" evidence="3">
    <location>
        <begin position="323"/>
        <end position="346"/>
    </location>
</feature>
<feature type="repeat" description="ANK" evidence="3">
    <location>
        <begin position="219"/>
        <end position="251"/>
    </location>
</feature>
<gene>
    <name evidence="4" type="ordered locus">Aasi_1317</name>
</gene>
<dbReference type="HOGENOM" id="CLU_578266_0_0_10"/>
<dbReference type="InterPro" id="IPR002110">
    <property type="entry name" value="Ankyrin_rpt"/>
</dbReference>
<dbReference type="Pfam" id="PF13637">
    <property type="entry name" value="Ank_4"/>
    <property type="match status" value="1"/>
</dbReference>
<dbReference type="Proteomes" id="UP000001227">
    <property type="component" value="Chromosome"/>
</dbReference>
<dbReference type="Pfam" id="PF00023">
    <property type="entry name" value="Ank"/>
    <property type="match status" value="2"/>
</dbReference>
<evidence type="ECO:0000256" key="2">
    <source>
        <dbReference type="ARBA" id="ARBA00023043"/>
    </source>
</evidence>
<feature type="repeat" description="ANK" evidence="3">
    <location>
        <begin position="408"/>
        <end position="440"/>
    </location>
</feature>
<feature type="repeat" description="ANK" evidence="3">
    <location>
        <begin position="186"/>
        <end position="218"/>
    </location>
</feature>
<feature type="repeat" description="ANK" evidence="3">
    <location>
        <begin position="40"/>
        <end position="72"/>
    </location>
</feature>
<dbReference type="SUPFAM" id="SSF48403">
    <property type="entry name" value="Ankyrin repeat"/>
    <property type="match status" value="3"/>
</dbReference>
<name>B3ETS5_AMOA5</name>
<proteinExistence type="predicted"/>
<dbReference type="PANTHER" id="PTHR24126:SF14">
    <property type="entry name" value="ANK_REP_REGION DOMAIN-CONTAINING PROTEIN"/>
    <property type="match status" value="1"/>
</dbReference>